<sequence>MLKVFLIFLGLLALSSATTLYTEAEESTSDPTDTTTAPEACLYERQPWASVNPSQYYICADNKPKLTNCNEGYYFVRNATLSGCIPAKKMNPNCVNLDVTVGPCTGINLKQPQASQVLTNFWLCTEENAAPVELTCVDDKAFVKQEGYLGCFDWEVWRALRGCN</sequence>
<evidence type="ECO:0000256" key="1">
    <source>
        <dbReference type="SAM" id="SignalP"/>
    </source>
</evidence>
<feature type="domain" description="Chitin-binding type-2" evidence="2">
    <location>
        <begin position="38"/>
        <end position="96"/>
    </location>
</feature>
<reference evidence="3 4" key="1">
    <citation type="journal article" date="2007" name="Nature">
        <title>Evolution of genes and genomes on the Drosophila phylogeny.</title>
        <authorList>
            <consortium name="Drosophila 12 Genomes Consortium"/>
            <person name="Clark A.G."/>
            <person name="Eisen M.B."/>
            <person name="Smith D.R."/>
            <person name="Bergman C.M."/>
            <person name="Oliver B."/>
            <person name="Markow T.A."/>
            <person name="Kaufman T.C."/>
            <person name="Kellis M."/>
            <person name="Gelbart W."/>
            <person name="Iyer V.N."/>
            <person name="Pollard D.A."/>
            <person name="Sackton T.B."/>
            <person name="Larracuente A.M."/>
            <person name="Singh N.D."/>
            <person name="Abad J.P."/>
            <person name="Abt D.N."/>
            <person name="Adryan B."/>
            <person name="Aguade M."/>
            <person name="Akashi H."/>
            <person name="Anderson W.W."/>
            <person name="Aquadro C.F."/>
            <person name="Ardell D.H."/>
            <person name="Arguello R."/>
            <person name="Artieri C.G."/>
            <person name="Barbash D.A."/>
            <person name="Barker D."/>
            <person name="Barsanti P."/>
            <person name="Batterham P."/>
            <person name="Batzoglou S."/>
            <person name="Begun D."/>
            <person name="Bhutkar A."/>
            <person name="Blanco E."/>
            <person name="Bosak S.A."/>
            <person name="Bradley R.K."/>
            <person name="Brand A.D."/>
            <person name="Brent M.R."/>
            <person name="Brooks A.N."/>
            <person name="Brown R.H."/>
            <person name="Butlin R.K."/>
            <person name="Caggese C."/>
            <person name="Calvi B.R."/>
            <person name="Bernardo de Carvalho A."/>
            <person name="Caspi A."/>
            <person name="Castrezana S."/>
            <person name="Celniker S.E."/>
            <person name="Chang J.L."/>
            <person name="Chapple C."/>
            <person name="Chatterji S."/>
            <person name="Chinwalla A."/>
            <person name="Civetta A."/>
            <person name="Clifton S.W."/>
            <person name="Comeron J.M."/>
            <person name="Costello J.C."/>
            <person name="Coyne J.A."/>
            <person name="Daub J."/>
            <person name="David R.G."/>
            <person name="Delcher A.L."/>
            <person name="Delehaunty K."/>
            <person name="Do C.B."/>
            <person name="Ebling H."/>
            <person name="Edwards K."/>
            <person name="Eickbush T."/>
            <person name="Evans J.D."/>
            <person name="Filipski A."/>
            <person name="Findeiss S."/>
            <person name="Freyhult E."/>
            <person name="Fulton L."/>
            <person name="Fulton R."/>
            <person name="Garcia A.C."/>
            <person name="Gardiner A."/>
            <person name="Garfield D.A."/>
            <person name="Garvin B.E."/>
            <person name="Gibson G."/>
            <person name="Gilbert D."/>
            <person name="Gnerre S."/>
            <person name="Godfrey J."/>
            <person name="Good R."/>
            <person name="Gotea V."/>
            <person name="Gravely B."/>
            <person name="Greenberg A.J."/>
            <person name="Griffiths-Jones S."/>
            <person name="Gross S."/>
            <person name="Guigo R."/>
            <person name="Gustafson E.A."/>
            <person name="Haerty W."/>
            <person name="Hahn M.W."/>
            <person name="Halligan D.L."/>
            <person name="Halpern A.L."/>
            <person name="Halter G.M."/>
            <person name="Han M.V."/>
            <person name="Heger A."/>
            <person name="Hillier L."/>
            <person name="Hinrichs A.S."/>
            <person name="Holmes I."/>
            <person name="Hoskins R.A."/>
            <person name="Hubisz M.J."/>
            <person name="Hultmark D."/>
            <person name="Huntley M.A."/>
            <person name="Jaffe D.B."/>
            <person name="Jagadeeshan S."/>
            <person name="Jeck W.R."/>
            <person name="Johnson J."/>
            <person name="Jones C.D."/>
            <person name="Jordan W.C."/>
            <person name="Karpen G.H."/>
            <person name="Kataoka E."/>
            <person name="Keightley P.D."/>
            <person name="Kheradpour P."/>
            <person name="Kirkness E.F."/>
            <person name="Koerich L.B."/>
            <person name="Kristiansen K."/>
            <person name="Kudrna D."/>
            <person name="Kulathinal R.J."/>
            <person name="Kumar S."/>
            <person name="Kwok R."/>
            <person name="Lander E."/>
            <person name="Langley C.H."/>
            <person name="Lapoint R."/>
            <person name="Lazzaro B.P."/>
            <person name="Lee S.J."/>
            <person name="Levesque L."/>
            <person name="Li R."/>
            <person name="Lin C.F."/>
            <person name="Lin M.F."/>
            <person name="Lindblad-Toh K."/>
            <person name="Llopart A."/>
            <person name="Long M."/>
            <person name="Low L."/>
            <person name="Lozovsky E."/>
            <person name="Lu J."/>
            <person name="Luo M."/>
            <person name="Machado C.A."/>
            <person name="Makalowski W."/>
            <person name="Marzo M."/>
            <person name="Matsuda M."/>
            <person name="Matzkin L."/>
            <person name="McAllister B."/>
            <person name="McBride C.S."/>
            <person name="McKernan B."/>
            <person name="McKernan K."/>
            <person name="Mendez-Lago M."/>
            <person name="Minx P."/>
            <person name="Mollenhauer M.U."/>
            <person name="Montooth K."/>
            <person name="Mount S.M."/>
            <person name="Mu X."/>
            <person name="Myers E."/>
            <person name="Negre B."/>
            <person name="Newfeld S."/>
            <person name="Nielsen R."/>
            <person name="Noor M.A."/>
            <person name="O'Grady P."/>
            <person name="Pachter L."/>
            <person name="Papaceit M."/>
            <person name="Parisi M.J."/>
            <person name="Parisi M."/>
            <person name="Parts L."/>
            <person name="Pedersen J.S."/>
            <person name="Pesole G."/>
            <person name="Phillippy A.M."/>
            <person name="Ponting C.P."/>
            <person name="Pop M."/>
            <person name="Porcelli D."/>
            <person name="Powell J.R."/>
            <person name="Prohaska S."/>
            <person name="Pruitt K."/>
            <person name="Puig M."/>
            <person name="Quesneville H."/>
            <person name="Ram K.R."/>
            <person name="Rand D."/>
            <person name="Rasmussen M.D."/>
            <person name="Reed L.K."/>
            <person name="Reenan R."/>
            <person name="Reily A."/>
            <person name="Remington K.A."/>
            <person name="Rieger T.T."/>
            <person name="Ritchie M.G."/>
            <person name="Robin C."/>
            <person name="Rogers Y.H."/>
            <person name="Rohde C."/>
            <person name="Rozas J."/>
            <person name="Rubenfield M.J."/>
            <person name="Ruiz A."/>
            <person name="Russo S."/>
            <person name="Salzberg S.L."/>
            <person name="Sanchez-Gracia A."/>
            <person name="Saranga D.J."/>
            <person name="Sato H."/>
            <person name="Schaeffer S.W."/>
            <person name="Schatz M.C."/>
            <person name="Schlenke T."/>
            <person name="Schwartz R."/>
            <person name="Segarra C."/>
            <person name="Singh R.S."/>
            <person name="Sirot L."/>
            <person name="Sirota M."/>
            <person name="Sisneros N.B."/>
            <person name="Smith C.D."/>
            <person name="Smith T.F."/>
            <person name="Spieth J."/>
            <person name="Stage D.E."/>
            <person name="Stark A."/>
            <person name="Stephan W."/>
            <person name="Strausberg R.L."/>
            <person name="Strempel S."/>
            <person name="Sturgill D."/>
            <person name="Sutton G."/>
            <person name="Sutton G.G."/>
            <person name="Tao W."/>
            <person name="Teichmann S."/>
            <person name="Tobari Y.N."/>
            <person name="Tomimura Y."/>
            <person name="Tsolas J.M."/>
            <person name="Valente V.L."/>
            <person name="Venter E."/>
            <person name="Venter J.C."/>
            <person name="Vicario S."/>
            <person name="Vieira F.G."/>
            <person name="Vilella A.J."/>
            <person name="Villasante A."/>
            <person name="Walenz B."/>
            <person name="Wang J."/>
            <person name="Wasserman M."/>
            <person name="Watts T."/>
            <person name="Wilson D."/>
            <person name="Wilson R.K."/>
            <person name="Wing R.A."/>
            <person name="Wolfner M.F."/>
            <person name="Wong A."/>
            <person name="Wong G.K."/>
            <person name="Wu C.I."/>
            <person name="Wu G."/>
            <person name="Yamamoto D."/>
            <person name="Yang H.P."/>
            <person name="Yang S.P."/>
            <person name="Yorke J.A."/>
            <person name="Yoshida K."/>
            <person name="Zdobnov E."/>
            <person name="Zhang P."/>
            <person name="Zhang Y."/>
            <person name="Zimin A.V."/>
            <person name="Baldwin J."/>
            <person name="Abdouelleil A."/>
            <person name="Abdulkadir J."/>
            <person name="Abebe A."/>
            <person name="Abera B."/>
            <person name="Abreu J."/>
            <person name="Acer S.C."/>
            <person name="Aftuck L."/>
            <person name="Alexander A."/>
            <person name="An P."/>
            <person name="Anderson E."/>
            <person name="Anderson S."/>
            <person name="Arachi H."/>
            <person name="Azer M."/>
            <person name="Bachantsang P."/>
            <person name="Barry A."/>
            <person name="Bayul T."/>
            <person name="Berlin A."/>
            <person name="Bessette D."/>
            <person name="Bloom T."/>
            <person name="Blye J."/>
            <person name="Boguslavskiy L."/>
            <person name="Bonnet C."/>
            <person name="Boukhgalter B."/>
            <person name="Bourzgui I."/>
            <person name="Brown A."/>
            <person name="Cahill P."/>
            <person name="Channer S."/>
            <person name="Cheshatsang Y."/>
            <person name="Chuda L."/>
            <person name="Citroen M."/>
            <person name="Collymore A."/>
            <person name="Cooke P."/>
            <person name="Costello M."/>
            <person name="D'Aco K."/>
            <person name="Daza R."/>
            <person name="De Haan G."/>
            <person name="DeGray S."/>
            <person name="DeMaso C."/>
            <person name="Dhargay N."/>
            <person name="Dooley K."/>
            <person name="Dooley E."/>
            <person name="Doricent M."/>
            <person name="Dorje P."/>
            <person name="Dorjee K."/>
            <person name="Dupes A."/>
            <person name="Elong R."/>
            <person name="Falk J."/>
            <person name="Farina A."/>
            <person name="Faro S."/>
            <person name="Ferguson D."/>
            <person name="Fisher S."/>
            <person name="Foley C.D."/>
            <person name="Franke A."/>
            <person name="Friedrich D."/>
            <person name="Gadbois L."/>
            <person name="Gearin G."/>
            <person name="Gearin C.R."/>
            <person name="Giannoukos G."/>
            <person name="Goode T."/>
            <person name="Graham J."/>
            <person name="Grandbois E."/>
            <person name="Grewal S."/>
            <person name="Gyaltsen K."/>
            <person name="Hafez N."/>
            <person name="Hagos B."/>
            <person name="Hall J."/>
            <person name="Henson C."/>
            <person name="Hollinger A."/>
            <person name="Honan T."/>
            <person name="Huard M.D."/>
            <person name="Hughes L."/>
            <person name="Hurhula B."/>
            <person name="Husby M.E."/>
            <person name="Kamat A."/>
            <person name="Kanga B."/>
            <person name="Kashin S."/>
            <person name="Khazanovich D."/>
            <person name="Kisner P."/>
            <person name="Lance K."/>
            <person name="Lara M."/>
            <person name="Lee W."/>
            <person name="Lennon N."/>
            <person name="Letendre F."/>
            <person name="LeVine R."/>
            <person name="Lipovsky A."/>
            <person name="Liu X."/>
            <person name="Liu J."/>
            <person name="Liu S."/>
            <person name="Lokyitsang T."/>
            <person name="Lokyitsang Y."/>
            <person name="Lubonja R."/>
            <person name="Lui A."/>
            <person name="MacDonald P."/>
            <person name="Magnisalis V."/>
            <person name="Maru K."/>
            <person name="Matthews C."/>
            <person name="McCusker W."/>
            <person name="McDonough S."/>
            <person name="Mehta T."/>
            <person name="Meldrim J."/>
            <person name="Meneus L."/>
            <person name="Mihai O."/>
            <person name="Mihalev A."/>
            <person name="Mihova T."/>
            <person name="Mittelman R."/>
            <person name="Mlenga V."/>
            <person name="Montmayeur A."/>
            <person name="Mulrain L."/>
            <person name="Navidi A."/>
            <person name="Naylor J."/>
            <person name="Negash T."/>
            <person name="Nguyen T."/>
            <person name="Nguyen N."/>
            <person name="Nicol R."/>
            <person name="Norbu C."/>
            <person name="Norbu N."/>
            <person name="Novod N."/>
            <person name="O'Neill B."/>
            <person name="Osman S."/>
            <person name="Markiewicz E."/>
            <person name="Oyono O.L."/>
            <person name="Patti C."/>
            <person name="Phunkhang P."/>
            <person name="Pierre F."/>
            <person name="Priest M."/>
            <person name="Raghuraman S."/>
            <person name="Rege F."/>
            <person name="Reyes R."/>
            <person name="Rise C."/>
            <person name="Rogov P."/>
            <person name="Ross K."/>
            <person name="Ryan E."/>
            <person name="Settipalli S."/>
            <person name="Shea T."/>
            <person name="Sherpa N."/>
            <person name="Shi L."/>
            <person name="Shih D."/>
            <person name="Sparrow T."/>
            <person name="Spaulding J."/>
            <person name="Stalker J."/>
            <person name="Stange-Thomann N."/>
            <person name="Stavropoulos S."/>
            <person name="Stone C."/>
            <person name="Strader C."/>
            <person name="Tesfaye S."/>
            <person name="Thomson T."/>
            <person name="Thoulutsang Y."/>
            <person name="Thoulutsang D."/>
            <person name="Topham K."/>
            <person name="Topping I."/>
            <person name="Tsamla T."/>
            <person name="Vassiliev H."/>
            <person name="Vo A."/>
            <person name="Wangchuk T."/>
            <person name="Wangdi T."/>
            <person name="Weiand M."/>
            <person name="Wilkinson J."/>
            <person name="Wilson A."/>
            <person name="Yadav S."/>
            <person name="Young G."/>
            <person name="Yu Q."/>
            <person name="Zembek L."/>
            <person name="Zhong D."/>
            <person name="Zimmer A."/>
            <person name="Zwirko Z."/>
            <person name="Jaffe D.B."/>
            <person name="Alvarez P."/>
            <person name="Brockman W."/>
            <person name="Butler J."/>
            <person name="Chin C."/>
            <person name="Gnerre S."/>
            <person name="Grabherr M."/>
            <person name="Kleber M."/>
            <person name="Mauceli E."/>
            <person name="MacCallum I."/>
        </authorList>
    </citation>
    <scope>NUCLEOTIDE SEQUENCE [LARGE SCALE GENOMIC DNA]</scope>
    <source>
        <strain evidence="4">Tucson 15010-1051.87</strain>
    </source>
</reference>
<organism evidence="3 4">
    <name type="scientific">Drosophila virilis</name>
    <name type="common">Fruit fly</name>
    <dbReference type="NCBI Taxonomy" id="7244"/>
    <lineage>
        <taxon>Eukaryota</taxon>
        <taxon>Metazoa</taxon>
        <taxon>Ecdysozoa</taxon>
        <taxon>Arthropoda</taxon>
        <taxon>Hexapoda</taxon>
        <taxon>Insecta</taxon>
        <taxon>Pterygota</taxon>
        <taxon>Neoptera</taxon>
        <taxon>Endopterygota</taxon>
        <taxon>Diptera</taxon>
        <taxon>Brachycera</taxon>
        <taxon>Muscomorpha</taxon>
        <taxon>Ephydroidea</taxon>
        <taxon>Drosophilidae</taxon>
        <taxon>Drosophila</taxon>
    </lineage>
</organism>
<accession>B4LWB6</accession>
<dbReference type="GO" id="GO:0008061">
    <property type="term" value="F:chitin binding"/>
    <property type="evidence" value="ECO:0007669"/>
    <property type="project" value="InterPro"/>
</dbReference>
<dbReference type="InterPro" id="IPR036508">
    <property type="entry name" value="Chitin-bd_dom_sf"/>
</dbReference>
<gene>
    <name evidence="3" type="primary">Dvir\GJ22960</name>
    <name evidence="3" type="ORF">Dvir_GJ22960</name>
</gene>
<dbReference type="KEGG" id="dvi:6631106"/>
<dbReference type="InterPro" id="IPR002557">
    <property type="entry name" value="Chitin-bd_dom"/>
</dbReference>
<dbReference type="Proteomes" id="UP000008792">
    <property type="component" value="Unassembled WGS sequence"/>
</dbReference>
<name>B4LWB6_DROVI</name>
<protein>
    <recommendedName>
        <fullName evidence="2">Chitin-binding type-2 domain-containing protein</fullName>
    </recommendedName>
</protein>
<dbReference type="SUPFAM" id="SSF57625">
    <property type="entry name" value="Invertebrate chitin-binding proteins"/>
    <property type="match status" value="1"/>
</dbReference>
<dbReference type="GO" id="GO:0005576">
    <property type="term" value="C:extracellular region"/>
    <property type="evidence" value="ECO:0007669"/>
    <property type="project" value="InterPro"/>
</dbReference>
<dbReference type="EMBL" id="CH940650">
    <property type="protein sequence ID" value="EDW67650.1"/>
    <property type="molecule type" value="Genomic_DNA"/>
</dbReference>
<keyword evidence="4" id="KW-1185">Reference proteome</keyword>
<evidence type="ECO:0000313" key="3">
    <source>
        <dbReference type="EMBL" id="EDW67650.1"/>
    </source>
</evidence>
<dbReference type="OMA" id="YLGCFPW"/>
<feature type="chain" id="PRO_5002816743" description="Chitin-binding type-2 domain-containing protein" evidence="1">
    <location>
        <begin position="18"/>
        <end position="164"/>
    </location>
</feature>
<dbReference type="eggNOG" id="ENOG502T930">
    <property type="taxonomic scope" value="Eukaryota"/>
</dbReference>
<dbReference type="OrthoDB" id="7898081at2759"/>
<dbReference type="HOGENOM" id="CLU_1662611_0_0_1"/>
<dbReference type="PhylomeDB" id="B4LWB6"/>
<dbReference type="FunCoup" id="B4LWB6">
    <property type="interactions" value="1"/>
</dbReference>
<evidence type="ECO:0000313" key="4">
    <source>
        <dbReference type="Proteomes" id="UP000008792"/>
    </source>
</evidence>
<dbReference type="PROSITE" id="PS50940">
    <property type="entry name" value="CHIT_BIND_II"/>
    <property type="match status" value="1"/>
</dbReference>
<dbReference type="InParanoid" id="B4LWB6"/>
<dbReference type="STRING" id="7244.B4LWB6"/>
<dbReference type="AlphaFoldDB" id="B4LWB6"/>
<feature type="signal peptide" evidence="1">
    <location>
        <begin position="1"/>
        <end position="17"/>
    </location>
</feature>
<keyword evidence="1" id="KW-0732">Signal</keyword>
<evidence type="ECO:0000259" key="2">
    <source>
        <dbReference type="PROSITE" id="PS50940"/>
    </source>
</evidence>
<proteinExistence type="predicted"/>